<dbReference type="OrthoDB" id="1921953at2759"/>
<gene>
    <name evidence="10" type="ORF">B4U80_04006</name>
</gene>
<comment type="caution">
    <text evidence="10">The sequence shown here is derived from an EMBL/GenBank/DDBJ whole genome shotgun (WGS) entry which is preliminary data.</text>
</comment>
<comment type="similarity">
    <text evidence="3">Belongs to the Integrator subunit 7 family.</text>
</comment>
<dbReference type="GO" id="GO:0005737">
    <property type="term" value="C:cytoplasm"/>
    <property type="evidence" value="ECO:0007669"/>
    <property type="project" value="UniProtKB-SubCell"/>
</dbReference>
<evidence type="ECO:0000313" key="11">
    <source>
        <dbReference type="Proteomes" id="UP000288716"/>
    </source>
</evidence>
<evidence type="ECO:0000256" key="4">
    <source>
        <dbReference type="ARBA" id="ARBA00015336"/>
    </source>
</evidence>
<sequence>MDEGHVDANSLLSELDKGLRSNRMGDECEAIVRFPWLFTRYPFPILINSASLKLAEVFRSGSNFSRLLILKVIQESEKHLDKILNVDEFVRRIFSVTYSNDPVARAITYRALGSIALIVAERKNIHHSIRNSLDSLDEVEASAAIEAAAKFAKMSADFAVNIYPKVLTMICLNSTPLETKINLLTVLHHSHYNTSTAIEVRRQLIQFLSESTSENFVCALLHTLTYISSSSLMQIPQQIDLLLSYFNKDERRSVKISALKEMQVLAKTTHVWTKRNVKSLLDCVNHSSKYNCLFGVISILVELVKCPCLLADEGDYLDEFETKVVKFCFDEISGGKFTNHLLPVCFELLTELSLRSTKMLDETVDTFKKFVIHSKIINDETLSKHEAEYKKICKCIVTLCNSNEQAAEVITTSLRGIVICETVSLKWKGLVCETLCAIKHRNTDIEFVETLEVLLTNFHETDYNEDILIKLFTLYFQVSNRLETECNLNFVENLNGTTNWLCYRLIRQAMRYGHHLPSSAMCDKLLTAASSENIHFWILCLSKMCRAESLLRNCRDETDMELKMKTAVSLYIESISALKAGVTPTNPLTFTCEYTRLRCKFLQTHILLRQACKLFRTSPAPAIASSAALGTRDDLLKCGLIVTQMRKCAKEFRNLAEGYSVFYQSSFNADNETLTHLQLLQHSCTIFAEAIEAVFQANRLSGLFVNKDTHLESNRLDFSLVTPPEHSKLVNVCHQISTTVREKLNFKICDSVIGANQISTLLSMSRQLVDIPLCVPRLFFQSLQSTCIKLAISPQPKSQDFIITNSNTNFTLKVEGVVVNCAGRALIRKVSKVVITVSTCILSKQPNNEQHLKQPNDSGIQLTSLVEPHNDYFQEQFLLPLLSQGLYSLNVEASIIDENEAQWNSGPIVSISAKVIDESSLK</sequence>
<protein>
    <recommendedName>
        <fullName evidence="4">Integrator complex subunit 7</fullName>
    </recommendedName>
</protein>
<evidence type="ECO:0000256" key="2">
    <source>
        <dbReference type="ARBA" id="ARBA00004496"/>
    </source>
</evidence>
<dbReference type="STRING" id="299467.A0A443SWJ5"/>
<accession>A0A443SWJ5</accession>
<organism evidence="10 11">
    <name type="scientific">Leptotrombidium deliense</name>
    <dbReference type="NCBI Taxonomy" id="299467"/>
    <lineage>
        <taxon>Eukaryota</taxon>
        <taxon>Metazoa</taxon>
        <taxon>Ecdysozoa</taxon>
        <taxon>Arthropoda</taxon>
        <taxon>Chelicerata</taxon>
        <taxon>Arachnida</taxon>
        <taxon>Acari</taxon>
        <taxon>Acariformes</taxon>
        <taxon>Trombidiformes</taxon>
        <taxon>Prostigmata</taxon>
        <taxon>Anystina</taxon>
        <taxon>Parasitengona</taxon>
        <taxon>Trombiculoidea</taxon>
        <taxon>Trombiculidae</taxon>
        <taxon>Leptotrombidium</taxon>
    </lineage>
</organism>
<keyword evidence="6" id="KW-0539">Nucleus</keyword>
<evidence type="ECO:0000256" key="6">
    <source>
        <dbReference type="ARBA" id="ARBA00023242"/>
    </source>
</evidence>
<comment type="subcellular location">
    <subcellularLocation>
        <location evidence="2">Cytoplasm</location>
    </subcellularLocation>
    <subcellularLocation>
        <location evidence="1">Nucleus</location>
    </subcellularLocation>
</comment>
<dbReference type="GO" id="GO:0034472">
    <property type="term" value="P:snRNA 3'-end processing"/>
    <property type="evidence" value="ECO:0007669"/>
    <property type="project" value="TreeGrafter"/>
</dbReference>
<dbReference type="SUPFAM" id="SSF48371">
    <property type="entry name" value="ARM repeat"/>
    <property type="match status" value="1"/>
</dbReference>
<evidence type="ECO:0000259" key="7">
    <source>
        <dbReference type="Pfam" id="PF22965"/>
    </source>
</evidence>
<evidence type="ECO:0000313" key="10">
    <source>
        <dbReference type="EMBL" id="RWS31874.1"/>
    </source>
</evidence>
<name>A0A443SWJ5_9ACAR</name>
<keyword evidence="11" id="KW-1185">Reference proteome</keyword>
<evidence type="ECO:0000259" key="8">
    <source>
        <dbReference type="Pfam" id="PF24436"/>
    </source>
</evidence>
<dbReference type="InterPro" id="IPR033060">
    <property type="entry name" value="INTS7"/>
</dbReference>
<dbReference type="PANTHER" id="PTHR13322">
    <property type="entry name" value="C1ORF73 PROTEIN"/>
    <property type="match status" value="1"/>
</dbReference>
<keyword evidence="5" id="KW-0963">Cytoplasm</keyword>
<dbReference type="InterPro" id="IPR016024">
    <property type="entry name" value="ARM-type_fold"/>
</dbReference>
<dbReference type="Pfam" id="PF24437">
    <property type="entry name" value="INTS7_HB"/>
    <property type="match status" value="1"/>
</dbReference>
<dbReference type="EMBL" id="NCKV01000036">
    <property type="protein sequence ID" value="RWS31874.1"/>
    <property type="molecule type" value="Genomic_DNA"/>
</dbReference>
<feature type="domain" description="Integrator complex subunit 7 helical bundle" evidence="9">
    <location>
        <begin position="518"/>
        <end position="694"/>
    </location>
</feature>
<proteinExistence type="inferred from homology"/>
<feature type="domain" description="Integrator complex subunit 7 N-terminal" evidence="8">
    <location>
        <begin position="12"/>
        <end position="514"/>
    </location>
</feature>
<dbReference type="PANTHER" id="PTHR13322:SF2">
    <property type="entry name" value="INTEGRATOR COMPLEX SUBUNIT 7"/>
    <property type="match status" value="1"/>
</dbReference>
<dbReference type="AlphaFoldDB" id="A0A443SWJ5"/>
<evidence type="ECO:0000256" key="1">
    <source>
        <dbReference type="ARBA" id="ARBA00004123"/>
    </source>
</evidence>
<dbReference type="Proteomes" id="UP000288716">
    <property type="component" value="Unassembled WGS sequence"/>
</dbReference>
<dbReference type="InterPro" id="IPR056516">
    <property type="entry name" value="INTS7_N"/>
</dbReference>
<evidence type="ECO:0000256" key="3">
    <source>
        <dbReference type="ARBA" id="ARBA00008565"/>
    </source>
</evidence>
<dbReference type="InterPro" id="IPR056517">
    <property type="entry name" value="INTS7_HB"/>
</dbReference>
<reference evidence="10 11" key="1">
    <citation type="journal article" date="2018" name="Gigascience">
        <title>Genomes of trombidid mites reveal novel predicted allergens and laterally-transferred genes associated with secondary metabolism.</title>
        <authorList>
            <person name="Dong X."/>
            <person name="Chaisiri K."/>
            <person name="Xia D."/>
            <person name="Armstrong S.D."/>
            <person name="Fang Y."/>
            <person name="Donnelly M.J."/>
            <person name="Kadowaki T."/>
            <person name="McGarry J.W."/>
            <person name="Darby A.C."/>
            <person name="Makepeace B.L."/>
        </authorList>
    </citation>
    <scope>NUCLEOTIDE SEQUENCE [LARGE SCALE GENOMIC DNA]</scope>
    <source>
        <strain evidence="10">UoL-UT</strain>
    </source>
</reference>
<dbReference type="Pfam" id="PF22965">
    <property type="entry name" value="INTS7_C"/>
    <property type="match status" value="1"/>
</dbReference>
<feature type="domain" description="Integrator complex subunit 7 C-terminal" evidence="7">
    <location>
        <begin position="789"/>
        <end position="903"/>
    </location>
</feature>
<dbReference type="Pfam" id="PF24436">
    <property type="entry name" value="INTS7_N"/>
    <property type="match status" value="1"/>
</dbReference>
<evidence type="ECO:0000256" key="5">
    <source>
        <dbReference type="ARBA" id="ARBA00022490"/>
    </source>
</evidence>
<dbReference type="InterPro" id="IPR054519">
    <property type="entry name" value="INTS7_C"/>
</dbReference>
<dbReference type="VEuPathDB" id="VectorBase:LDEU000160"/>
<evidence type="ECO:0000259" key="9">
    <source>
        <dbReference type="Pfam" id="PF24437"/>
    </source>
</evidence>
<dbReference type="GO" id="GO:0032039">
    <property type="term" value="C:integrator complex"/>
    <property type="evidence" value="ECO:0007669"/>
    <property type="project" value="InterPro"/>
</dbReference>